<evidence type="ECO:0000259" key="1">
    <source>
        <dbReference type="Pfam" id="PF00149"/>
    </source>
</evidence>
<protein>
    <submittedName>
        <fullName evidence="2">Putative calcineurin-like phosphoesterase</fullName>
    </submittedName>
</protein>
<sequence>MKLLLTGDWQLRFRKPEMRLDENYFETQAGKVRQILEIAEKNDCGAILQPGDFFDGVETPWFVVQHYMKMLIDILFDKGIDLICSPGQHDLRYHTREIENTPLGVLKAAQILSLEEIISYGDGIQICSVWWGNNEIPRTVKSKNNILLMHRMVLQKKLWLGQTDFVYARDLLKNYPEFDLFVTGDNHQGFVEEDNGRYVVNCGSLMRANIDQVDHKPRVYIYDTEGKSLEEILLKVAPVKKVLDIKKAEVQKERDERLELFIANLRQGEKGTTFDFIDRLYEVMNDKKVDQEIREIIEEALGK</sequence>
<reference evidence="2" key="1">
    <citation type="submission" date="2020-03" db="EMBL/GenBank/DDBJ databases">
        <title>The deep terrestrial virosphere.</title>
        <authorList>
            <person name="Holmfeldt K."/>
            <person name="Nilsson E."/>
            <person name="Simone D."/>
            <person name="Lopez-Fernandez M."/>
            <person name="Wu X."/>
            <person name="de Brujin I."/>
            <person name="Lundin D."/>
            <person name="Andersson A."/>
            <person name="Bertilsson S."/>
            <person name="Dopson M."/>
        </authorList>
    </citation>
    <scope>NUCLEOTIDE SEQUENCE</scope>
    <source>
        <strain evidence="2">MM415B02160</strain>
    </source>
</reference>
<accession>A0A6M3KX60</accession>
<dbReference type="InterPro" id="IPR029052">
    <property type="entry name" value="Metallo-depent_PP-like"/>
</dbReference>
<dbReference type="EMBL" id="MT142603">
    <property type="protein sequence ID" value="QJA85915.1"/>
    <property type="molecule type" value="Genomic_DNA"/>
</dbReference>
<feature type="domain" description="Calcineurin-like phosphoesterase" evidence="1">
    <location>
        <begin position="1"/>
        <end position="188"/>
    </location>
</feature>
<dbReference type="AlphaFoldDB" id="A0A6M3KX60"/>
<dbReference type="InterPro" id="IPR050535">
    <property type="entry name" value="DNA_Repair-Maintenance_Comp"/>
</dbReference>
<dbReference type="PANTHER" id="PTHR30337">
    <property type="entry name" value="COMPONENT OF ATP-DEPENDENT DSDNA EXONUCLEASE"/>
    <property type="match status" value="1"/>
</dbReference>
<dbReference type="InterPro" id="IPR004843">
    <property type="entry name" value="Calcineurin-like_PHP"/>
</dbReference>
<dbReference type="Gene3D" id="3.60.21.10">
    <property type="match status" value="1"/>
</dbReference>
<name>A0A6M3KX60_9ZZZZ</name>
<dbReference type="Pfam" id="PF00149">
    <property type="entry name" value="Metallophos"/>
    <property type="match status" value="1"/>
</dbReference>
<gene>
    <name evidence="2" type="ORF">MM415B02160_0006</name>
</gene>
<proteinExistence type="predicted"/>
<organism evidence="2">
    <name type="scientific">viral metagenome</name>
    <dbReference type="NCBI Taxonomy" id="1070528"/>
    <lineage>
        <taxon>unclassified sequences</taxon>
        <taxon>metagenomes</taxon>
        <taxon>organismal metagenomes</taxon>
    </lineage>
</organism>
<dbReference type="GO" id="GO:0016787">
    <property type="term" value="F:hydrolase activity"/>
    <property type="evidence" value="ECO:0007669"/>
    <property type="project" value="InterPro"/>
</dbReference>
<evidence type="ECO:0000313" key="2">
    <source>
        <dbReference type="EMBL" id="QJA85915.1"/>
    </source>
</evidence>
<dbReference type="SUPFAM" id="SSF56300">
    <property type="entry name" value="Metallo-dependent phosphatases"/>
    <property type="match status" value="1"/>
</dbReference>
<dbReference type="PANTHER" id="PTHR30337:SF0">
    <property type="entry name" value="NUCLEASE SBCCD SUBUNIT D"/>
    <property type="match status" value="1"/>
</dbReference>